<accession>A0ABQ5RAZ1</accession>
<dbReference type="InterPro" id="IPR050508">
    <property type="entry name" value="Methyltransf_Superfamily"/>
</dbReference>
<dbReference type="InterPro" id="IPR013216">
    <property type="entry name" value="Methyltransf_11"/>
</dbReference>
<gene>
    <name evidence="3" type="ORF">Pa4123_91790</name>
</gene>
<dbReference type="SUPFAM" id="SSF53335">
    <property type="entry name" value="S-adenosyl-L-methionine-dependent methyltransferases"/>
    <property type="match status" value="1"/>
</dbReference>
<protein>
    <recommendedName>
        <fullName evidence="5">Methyltransferase domain-containing protein</fullName>
    </recommendedName>
</protein>
<reference evidence="3" key="1">
    <citation type="submission" date="2022-12" db="EMBL/GenBank/DDBJ databases">
        <title>New Phytohabitans aurantiacus sp. RD004123 nov., an actinomycete isolated from soil.</title>
        <authorList>
            <person name="Triningsih D.W."/>
            <person name="Harunari E."/>
            <person name="Igarashi Y."/>
        </authorList>
    </citation>
    <scope>NUCLEOTIDE SEQUENCE</scope>
    <source>
        <strain evidence="3">RD004123</strain>
    </source>
</reference>
<dbReference type="Gene3D" id="2.20.25.110">
    <property type="entry name" value="S-adenosyl-L-methionine-dependent methyltransferases"/>
    <property type="match status" value="1"/>
</dbReference>
<dbReference type="InterPro" id="IPR011008">
    <property type="entry name" value="Dimeric_a/b-barrel"/>
</dbReference>
<evidence type="ECO:0000313" key="4">
    <source>
        <dbReference type="Proteomes" id="UP001144280"/>
    </source>
</evidence>
<feature type="domain" description="Methyltransferase type 11" evidence="2">
    <location>
        <begin position="136"/>
        <end position="228"/>
    </location>
</feature>
<dbReference type="Gene3D" id="3.30.70.100">
    <property type="match status" value="1"/>
</dbReference>
<dbReference type="Proteomes" id="UP001144280">
    <property type="component" value="Unassembled WGS sequence"/>
</dbReference>
<sequence length="334" mass="36935">MFAELVRQSRQVLGVRHFDILQDPDDGCRFVSVEVFEDRAAVDRQSALPLVGEVISAFDGLLRVAPRGSAFHVSASEPWPTPRADRSTDDQTLPYQGFAEEYDRLLGDLAVRTWQQGILAELARIGVPAGATVVDLAAGTGVGGRLLRSLDDNLTLVGLDASIEMLRQAGGSYRQLVEADLCQIPLPSGFADVTVSGFDSLNYLDGTRLGRCLGEVGRVLKPGGWLVFDYSSPHLLCQQWRDHHHTDQLADGTLHWRHRADRAGSRCVTTLTRYDQTGAVRWEEQHVQYALDAFQVHRLAESAGLRVDRVRDLHRAEFSPSASTHVWSLRKGDG</sequence>
<dbReference type="InterPro" id="IPR029063">
    <property type="entry name" value="SAM-dependent_MTases_sf"/>
</dbReference>
<organism evidence="3 4">
    <name type="scientific">Phytohabitans aurantiacus</name>
    <dbReference type="NCBI Taxonomy" id="3016789"/>
    <lineage>
        <taxon>Bacteria</taxon>
        <taxon>Bacillati</taxon>
        <taxon>Actinomycetota</taxon>
        <taxon>Actinomycetes</taxon>
        <taxon>Micromonosporales</taxon>
        <taxon>Micromonosporaceae</taxon>
    </lineage>
</organism>
<dbReference type="Pfam" id="PF03992">
    <property type="entry name" value="ABM"/>
    <property type="match status" value="1"/>
</dbReference>
<proteinExistence type="predicted"/>
<keyword evidence="4" id="KW-1185">Reference proteome</keyword>
<evidence type="ECO:0000313" key="3">
    <source>
        <dbReference type="EMBL" id="GLI03899.1"/>
    </source>
</evidence>
<feature type="domain" description="ABM" evidence="1">
    <location>
        <begin position="2"/>
        <end position="44"/>
    </location>
</feature>
<evidence type="ECO:0000259" key="2">
    <source>
        <dbReference type="Pfam" id="PF08241"/>
    </source>
</evidence>
<evidence type="ECO:0008006" key="5">
    <source>
        <dbReference type="Google" id="ProtNLM"/>
    </source>
</evidence>
<dbReference type="PANTHER" id="PTHR42912">
    <property type="entry name" value="METHYLTRANSFERASE"/>
    <property type="match status" value="1"/>
</dbReference>
<dbReference type="EMBL" id="BSDI01000109">
    <property type="protein sequence ID" value="GLI03899.1"/>
    <property type="molecule type" value="Genomic_DNA"/>
</dbReference>
<evidence type="ECO:0000259" key="1">
    <source>
        <dbReference type="Pfam" id="PF03992"/>
    </source>
</evidence>
<dbReference type="SUPFAM" id="SSF54909">
    <property type="entry name" value="Dimeric alpha+beta barrel"/>
    <property type="match status" value="1"/>
</dbReference>
<dbReference type="Gene3D" id="3.40.50.150">
    <property type="entry name" value="Vaccinia Virus protein VP39"/>
    <property type="match status" value="1"/>
</dbReference>
<name>A0ABQ5RAZ1_9ACTN</name>
<dbReference type="Pfam" id="PF08241">
    <property type="entry name" value="Methyltransf_11"/>
    <property type="match status" value="1"/>
</dbReference>
<dbReference type="InterPro" id="IPR007138">
    <property type="entry name" value="ABM_dom"/>
</dbReference>
<comment type="caution">
    <text evidence="3">The sequence shown here is derived from an EMBL/GenBank/DDBJ whole genome shotgun (WGS) entry which is preliminary data.</text>
</comment>